<evidence type="ECO:0000256" key="1">
    <source>
        <dbReference type="ARBA" id="ARBA00022485"/>
    </source>
</evidence>
<dbReference type="InterPro" id="IPR016041">
    <property type="entry name" value="Ac-CoA_synth_d_su_TIM-brl"/>
</dbReference>
<keyword evidence="1 8" id="KW-0004">4Fe-4S</keyword>
<dbReference type="NCBIfam" id="NF003195">
    <property type="entry name" value="PRK04165.1"/>
    <property type="match status" value="1"/>
</dbReference>
<feature type="binding site" evidence="7">
    <location>
        <position position="343"/>
    </location>
    <ligand>
        <name>5-methoxybenzimidazolylcob(I)amide</name>
        <dbReference type="ChEBI" id="CHEBI:157765"/>
    </ligand>
</feature>
<feature type="domain" description="4Fe-4S" evidence="9">
    <location>
        <begin position="1"/>
        <end position="59"/>
    </location>
</feature>
<name>A0A8G1A4N4_9EURY</name>
<dbReference type="GO" id="GO:0015948">
    <property type="term" value="P:methanogenesis"/>
    <property type="evidence" value="ECO:0007669"/>
    <property type="project" value="UniProtKB-KW"/>
</dbReference>
<reference evidence="10" key="2">
    <citation type="submission" date="2019-03" db="EMBL/GenBank/DDBJ databases">
        <authorList>
            <person name="Chen S.-C."/>
            <person name="Wu S.-Y."/>
            <person name="Lai M.-C."/>
        </authorList>
    </citation>
    <scope>NUCLEOTIDE SEQUENCE</scope>
    <source>
        <strain evidence="10">ML15</strain>
    </source>
</reference>
<evidence type="ECO:0000256" key="4">
    <source>
        <dbReference type="ARBA" id="ARBA00023004"/>
    </source>
</evidence>
<dbReference type="InterPro" id="IPR051069">
    <property type="entry name" value="ACDS_complex_subunit"/>
</dbReference>
<dbReference type="OrthoDB" id="146240at2157"/>
<keyword evidence="2 8" id="KW-0479">Metal-binding</keyword>
<dbReference type="PIRSF" id="PIRSF000376">
    <property type="entry name" value="AcCoA_decarb_gamma"/>
    <property type="match status" value="1"/>
</dbReference>
<accession>A0A8G1A4N4</accession>
<evidence type="ECO:0000256" key="7">
    <source>
        <dbReference type="PIRSR" id="PIRSR000376-1"/>
    </source>
</evidence>
<reference evidence="10" key="1">
    <citation type="journal article" date="2005" name="Int. J. Syst. Evol. Microbiol.">
        <title>Methanofollis formosanus sp. nov., isolated from a fish pond.</title>
        <authorList>
            <person name="Wu S.Y."/>
            <person name="Chen S.C."/>
            <person name="Lai M.C."/>
        </authorList>
    </citation>
    <scope>NUCLEOTIDE SEQUENCE</scope>
    <source>
        <strain evidence="10">ML15</strain>
    </source>
</reference>
<evidence type="ECO:0000256" key="8">
    <source>
        <dbReference type="PIRSR" id="PIRSR000376-2"/>
    </source>
</evidence>
<protein>
    <submittedName>
        <fullName evidence="10">Acetyl-CoA decarbonylase/synthase complex subunit gamma</fullName>
    </submittedName>
</protein>
<dbReference type="PANTHER" id="PTHR36214">
    <property type="match status" value="1"/>
</dbReference>
<proteinExistence type="predicted"/>
<evidence type="ECO:0000313" key="10">
    <source>
        <dbReference type="EMBL" id="QYZ80037.1"/>
    </source>
</evidence>
<dbReference type="Pfam" id="PF04060">
    <property type="entry name" value="FeS"/>
    <property type="match status" value="1"/>
</dbReference>
<evidence type="ECO:0000256" key="5">
    <source>
        <dbReference type="ARBA" id="ARBA00023014"/>
    </source>
</evidence>
<feature type="binding site" evidence="8">
    <location>
        <position position="25"/>
    </location>
    <ligand>
        <name>[4Fe-4S] cluster</name>
        <dbReference type="ChEBI" id="CHEBI:49883"/>
    </ligand>
</feature>
<dbReference type="InterPro" id="IPR007202">
    <property type="entry name" value="4Fe-4S_dom"/>
</dbReference>
<dbReference type="Gene3D" id="3.40.50.11600">
    <property type="match status" value="1"/>
</dbReference>
<evidence type="ECO:0000313" key="11">
    <source>
        <dbReference type="Proteomes" id="UP000826709"/>
    </source>
</evidence>
<dbReference type="EMBL" id="CP037968">
    <property type="protein sequence ID" value="QYZ80037.1"/>
    <property type="molecule type" value="Genomic_DNA"/>
</dbReference>
<feature type="binding site" evidence="8">
    <location>
        <position position="42"/>
    </location>
    <ligand>
        <name>[4Fe-4S] cluster</name>
        <dbReference type="ChEBI" id="CHEBI:49883"/>
    </ligand>
</feature>
<dbReference type="Pfam" id="PF03599">
    <property type="entry name" value="CdhD"/>
    <property type="match status" value="1"/>
</dbReference>
<feature type="binding site" evidence="8">
    <location>
        <position position="17"/>
    </location>
    <ligand>
        <name>[4Fe-4S] cluster</name>
        <dbReference type="ChEBI" id="CHEBI:49883"/>
    </ligand>
</feature>
<keyword evidence="5 8" id="KW-0411">Iron-sulfur</keyword>
<dbReference type="GO" id="GO:0051539">
    <property type="term" value="F:4 iron, 4 sulfur cluster binding"/>
    <property type="evidence" value="ECO:0007669"/>
    <property type="project" value="UniProtKB-KW"/>
</dbReference>
<gene>
    <name evidence="10" type="ORF">E2N92_11680</name>
</gene>
<feature type="binding site" evidence="8">
    <location>
        <position position="20"/>
    </location>
    <ligand>
        <name>[4Fe-4S] cluster</name>
        <dbReference type="ChEBI" id="CHEBI:49883"/>
    </ligand>
</feature>
<evidence type="ECO:0000256" key="6">
    <source>
        <dbReference type="ARBA" id="ARBA00023285"/>
    </source>
</evidence>
<dbReference type="AlphaFoldDB" id="A0A8G1A4N4"/>
<keyword evidence="6" id="KW-0170">Cobalt</keyword>
<keyword evidence="4 8" id="KW-0408">Iron</keyword>
<keyword evidence="11" id="KW-1185">Reference proteome</keyword>
<dbReference type="Gene3D" id="3.20.20.20">
    <property type="entry name" value="Dihydropteroate synthase-like"/>
    <property type="match status" value="1"/>
</dbReference>
<dbReference type="KEGG" id="mfk:E2N92_11680"/>
<keyword evidence="3" id="KW-0484">Methanogenesis</keyword>
<evidence type="ECO:0000256" key="3">
    <source>
        <dbReference type="ARBA" id="ARBA00022994"/>
    </source>
</evidence>
<evidence type="ECO:0000259" key="9">
    <source>
        <dbReference type="PROSITE" id="PS51656"/>
    </source>
</evidence>
<dbReference type="PROSITE" id="PS51656">
    <property type="entry name" value="4FE4S"/>
    <property type="match status" value="1"/>
</dbReference>
<feature type="binding site" evidence="7">
    <location>
        <position position="430"/>
    </location>
    <ligand>
        <name>5-methoxybenzimidazolylcob(I)amide</name>
        <dbReference type="ChEBI" id="CHEBI:157765"/>
    </ligand>
</feature>
<organism evidence="10 11">
    <name type="scientific">Methanofollis formosanus</name>
    <dbReference type="NCBI Taxonomy" id="299308"/>
    <lineage>
        <taxon>Archaea</taxon>
        <taxon>Methanobacteriati</taxon>
        <taxon>Methanobacteriota</taxon>
        <taxon>Stenosarchaea group</taxon>
        <taxon>Methanomicrobia</taxon>
        <taxon>Methanomicrobiales</taxon>
        <taxon>Methanomicrobiaceae</taxon>
        <taxon>Methanofollis</taxon>
    </lineage>
</organism>
<feature type="binding site" evidence="7">
    <location>
        <begin position="367"/>
        <end position="370"/>
    </location>
    <ligand>
        <name>5-methoxybenzimidazolylcob(I)amide</name>
        <dbReference type="ChEBI" id="CHEBI:157765"/>
    </ligand>
</feature>
<dbReference type="GO" id="GO:0008168">
    <property type="term" value="F:methyltransferase activity"/>
    <property type="evidence" value="ECO:0007669"/>
    <property type="project" value="InterPro"/>
</dbReference>
<dbReference type="GO" id="GO:0046356">
    <property type="term" value="P:acetyl-CoA catabolic process"/>
    <property type="evidence" value="ECO:0007669"/>
    <property type="project" value="InterPro"/>
</dbReference>
<evidence type="ECO:0000256" key="2">
    <source>
        <dbReference type="ARBA" id="ARBA00022723"/>
    </source>
</evidence>
<dbReference type="InterPro" id="IPR016218">
    <property type="entry name" value="AcylCoA_decarb/synth_gsu"/>
</dbReference>
<dbReference type="SUPFAM" id="SSF51717">
    <property type="entry name" value="Dihydropteroate synthetase-like"/>
    <property type="match status" value="1"/>
</dbReference>
<dbReference type="Proteomes" id="UP000826709">
    <property type="component" value="Chromosome"/>
</dbReference>
<dbReference type="PANTHER" id="PTHR36214:SF3">
    <property type="entry name" value="ACETYL-COA DECARBONYLASE_SYNTHASE COMPLEX SUBUNIT GAMMA"/>
    <property type="match status" value="1"/>
</dbReference>
<dbReference type="InterPro" id="IPR011005">
    <property type="entry name" value="Dihydropteroate_synth-like_sf"/>
</dbReference>
<sequence>MAMKALEVYKLLPKTNCKECGFPTCLAFAMKLAAGGVEPERCPYLDEETKALLGGATRPPVRAVTVGVGARSFTVGEEIVMFRHEKTFYHRPGIMVCAADTSPVAEIRRTAEEVRDFVVHRVGQDLTLDGIALRCESGDPDRFAAAAMAVGECGDLPRLLIAADPAAHEAALRVCGQFLPLIHAATTENHAEMAALAKRYGCPLVVRAETQVKLADLAAQCTAAGAPAVLLDPAPRTMGDFVARASHLREHAVTRAAPDLGYPLYLDTVPLGTDAALAAGILRYAGVIAVPPLPHPSLLAALTLRQNIYTDPQKPIQVAPGIYPVNNPGRDAPVLLSVNFSLTYFTLLGYLEAAKVPCYLFVVDTAGLSVLTAVAGGKLDEEVVKKAIEATDLAGTVGHRTIVIPGFAAPLSGRIEEATGWTVRVGPRDAAEIGEFLETETEG</sequence>
<dbReference type="GO" id="GO:0005506">
    <property type="term" value="F:iron ion binding"/>
    <property type="evidence" value="ECO:0007669"/>
    <property type="project" value="InterPro"/>
</dbReference>